<dbReference type="RefSeq" id="WP_173013651.1">
    <property type="nucleotide sequence ID" value="NZ_AP019860.1"/>
</dbReference>
<dbReference type="InterPro" id="IPR029035">
    <property type="entry name" value="DHS-like_NAD/FAD-binding_dom"/>
</dbReference>
<evidence type="ECO:0000256" key="3">
    <source>
        <dbReference type="ARBA" id="ARBA00023027"/>
    </source>
</evidence>
<dbReference type="PANTHER" id="PTHR11085">
    <property type="entry name" value="NAD-DEPENDENT PROTEIN DEACYLASE SIRTUIN-5, MITOCHONDRIAL-RELATED"/>
    <property type="match status" value="1"/>
</dbReference>
<evidence type="ECO:0000256" key="4">
    <source>
        <dbReference type="PROSITE-ProRule" id="PRU00236"/>
    </source>
</evidence>
<dbReference type="Proteomes" id="UP000326354">
    <property type="component" value="Chromosome"/>
</dbReference>
<dbReference type="AlphaFoldDB" id="A0A5S9IUZ0"/>
<reference evidence="6 7" key="1">
    <citation type="submission" date="2019-08" db="EMBL/GenBank/DDBJ databases">
        <title>Complete genome sequence of Candidatus Uab amorphum.</title>
        <authorList>
            <person name="Shiratori T."/>
            <person name="Suzuki S."/>
            <person name="Kakizawa Y."/>
            <person name="Ishida K."/>
        </authorList>
    </citation>
    <scope>NUCLEOTIDE SEQUENCE [LARGE SCALE GENOMIC DNA]</scope>
    <source>
        <strain evidence="6 7">SRT547</strain>
    </source>
</reference>
<dbReference type="EMBL" id="AP019860">
    <property type="protein sequence ID" value="BBM87600.1"/>
    <property type="molecule type" value="Genomic_DNA"/>
</dbReference>
<dbReference type="EC" id="2.3.1.286" evidence="1"/>
<dbReference type="SUPFAM" id="SSF52467">
    <property type="entry name" value="DHS-like NAD/FAD-binding domain"/>
    <property type="match status" value="1"/>
</dbReference>
<accession>A0A5S9IUZ0</accession>
<keyword evidence="7" id="KW-1185">Reference proteome</keyword>
<feature type="domain" description="Deacetylase sirtuin-type" evidence="5">
    <location>
        <begin position="1"/>
        <end position="274"/>
    </location>
</feature>
<dbReference type="InterPro" id="IPR003000">
    <property type="entry name" value="Sirtuin"/>
</dbReference>
<sequence>MSLSCAIKILRNTHSLLVISGSGISQESGIPTYGGDDGLYQDESRILCLDDLRHNRYKVWSAVNTMRRLMYDKKPNRAHEILALWEKNAVFSHFLLATQNIDNLHSEAGSNRVCEIHGNVWKLAQKKSQLYTESQEFSDELLLVNHPEYREDILKKWSEENGYDVWSDKQIFAAIPPDFEDNVRPHIHFFDEPYNSKLLWVDDFAKRKVNTVLVIGCSGKVNVVHRIIQRVKEYNPSTEIIDINCQKNDVVADIHLRGKATEILQLLGENLGDL</sequence>
<dbReference type="PANTHER" id="PTHR11085:SF10">
    <property type="entry name" value="NAD-DEPENDENT PROTEIN DEACYLASE SIRTUIN-5, MITOCHONDRIAL-RELATED"/>
    <property type="match status" value="1"/>
</dbReference>
<dbReference type="GO" id="GO:0017136">
    <property type="term" value="F:histone deacetylase activity, NAD-dependent"/>
    <property type="evidence" value="ECO:0007669"/>
    <property type="project" value="TreeGrafter"/>
</dbReference>
<dbReference type="InterPro" id="IPR026591">
    <property type="entry name" value="Sirtuin_cat_small_dom_sf"/>
</dbReference>
<keyword evidence="2" id="KW-0808">Transferase</keyword>
<evidence type="ECO:0000313" key="7">
    <source>
        <dbReference type="Proteomes" id="UP000326354"/>
    </source>
</evidence>
<dbReference type="InterPro" id="IPR026590">
    <property type="entry name" value="Ssirtuin_cat_dom"/>
</dbReference>
<organism evidence="6 7">
    <name type="scientific">Uabimicrobium amorphum</name>
    <dbReference type="NCBI Taxonomy" id="2596890"/>
    <lineage>
        <taxon>Bacteria</taxon>
        <taxon>Pseudomonadati</taxon>
        <taxon>Planctomycetota</taxon>
        <taxon>Candidatus Uabimicrobiia</taxon>
        <taxon>Candidatus Uabimicrobiales</taxon>
        <taxon>Candidatus Uabimicrobiaceae</taxon>
        <taxon>Candidatus Uabimicrobium</taxon>
    </lineage>
</organism>
<dbReference type="GO" id="GO:0070403">
    <property type="term" value="F:NAD+ binding"/>
    <property type="evidence" value="ECO:0007669"/>
    <property type="project" value="InterPro"/>
</dbReference>
<dbReference type="Gene3D" id="3.40.50.1220">
    <property type="entry name" value="TPP-binding domain"/>
    <property type="match status" value="1"/>
</dbReference>
<dbReference type="PROSITE" id="PS50305">
    <property type="entry name" value="SIRTUIN"/>
    <property type="match status" value="1"/>
</dbReference>
<proteinExistence type="predicted"/>
<evidence type="ECO:0000256" key="2">
    <source>
        <dbReference type="ARBA" id="ARBA00022679"/>
    </source>
</evidence>
<dbReference type="Gene3D" id="3.30.1600.10">
    <property type="entry name" value="SIR2/SIRT2 'Small Domain"/>
    <property type="match status" value="1"/>
</dbReference>
<dbReference type="InterPro" id="IPR050134">
    <property type="entry name" value="NAD-dep_sirtuin_deacylases"/>
</dbReference>
<comment type="caution">
    <text evidence="4">Lacks conserved residue(s) required for the propagation of feature annotation.</text>
</comment>
<gene>
    <name evidence="6" type="ORF">UABAM_06012</name>
</gene>
<evidence type="ECO:0000256" key="1">
    <source>
        <dbReference type="ARBA" id="ARBA00012928"/>
    </source>
</evidence>
<name>A0A5S9IUZ0_UABAM</name>
<keyword evidence="3" id="KW-0520">NAD</keyword>
<dbReference type="KEGG" id="uam:UABAM_06012"/>
<evidence type="ECO:0000259" key="5">
    <source>
        <dbReference type="PROSITE" id="PS50305"/>
    </source>
</evidence>
<evidence type="ECO:0000313" key="6">
    <source>
        <dbReference type="EMBL" id="BBM87600.1"/>
    </source>
</evidence>
<dbReference type="Pfam" id="PF02146">
    <property type="entry name" value="SIR2"/>
    <property type="match status" value="1"/>
</dbReference>
<protein>
    <recommendedName>
        <fullName evidence="1">protein acetyllysine N-acetyltransferase</fullName>
        <ecNumber evidence="1">2.3.1.286</ecNumber>
    </recommendedName>
</protein>